<feature type="compositionally biased region" description="Low complexity" evidence="1">
    <location>
        <begin position="23"/>
        <end position="36"/>
    </location>
</feature>
<gene>
    <name evidence="2" type="ORF">EYF80_054075</name>
</gene>
<feature type="compositionally biased region" description="Basic and acidic residues" evidence="1">
    <location>
        <begin position="1"/>
        <end position="15"/>
    </location>
</feature>
<evidence type="ECO:0000313" key="2">
    <source>
        <dbReference type="EMBL" id="TNN35759.1"/>
    </source>
</evidence>
<dbReference type="Proteomes" id="UP000314294">
    <property type="component" value="Unassembled WGS sequence"/>
</dbReference>
<proteinExistence type="predicted"/>
<accession>A0A4Z2F3M5</accession>
<evidence type="ECO:0000313" key="3">
    <source>
        <dbReference type="Proteomes" id="UP000314294"/>
    </source>
</evidence>
<feature type="region of interest" description="Disordered" evidence="1">
    <location>
        <begin position="80"/>
        <end position="151"/>
    </location>
</feature>
<protein>
    <submittedName>
        <fullName evidence="2">Uncharacterized protein</fullName>
    </submittedName>
</protein>
<dbReference type="AlphaFoldDB" id="A0A4Z2F3M5"/>
<sequence length="151" mass="16042">MTPRDNKQNNSESRKNSKHSNISQAQRAEAAPEAPSLTEGSDPLLREEMGADNVDFTASLCSGPGASVRGLRHDYKDDCRGAAAQHARHHDDDAGQDQDVGGGGVGLGGEQADVVALQHQGPDAHRHHGHARQLGDGQRGRGQSHMTKSSR</sequence>
<keyword evidence="3" id="KW-1185">Reference proteome</keyword>
<feature type="region of interest" description="Disordered" evidence="1">
    <location>
        <begin position="1"/>
        <end position="50"/>
    </location>
</feature>
<dbReference type="EMBL" id="SRLO01001713">
    <property type="protein sequence ID" value="TNN35759.1"/>
    <property type="molecule type" value="Genomic_DNA"/>
</dbReference>
<evidence type="ECO:0000256" key="1">
    <source>
        <dbReference type="SAM" id="MobiDB-lite"/>
    </source>
</evidence>
<comment type="caution">
    <text evidence="2">The sequence shown here is derived from an EMBL/GenBank/DDBJ whole genome shotgun (WGS) entry which is preliminary data.</text>
</comment>
<name>A0A4Z2F3M5_9TELE</name>
<reference evidence="2 3" key="1">
    <citation type="submission" date="2019-03" db="EMBL/GenBank/DDBJ databases">
        <title>First draft genome of Liparis tanakae, snailfish: a comprehensive survey of snailfish specific genes.</title>
        <authorList>
            <person name="Kim W."/>
            <person name="Song I."/>
            <person name="Jeong J.-H."/>
            <person name="Kim D."/>
            <person name="Kim S."/>
            <person name="Ryu S."/>
            <person name="Song J.Y."/>
            <person name="Lee S.K."/>
        </authorList>
    </citation>
    <scope>NUCLEOTIDE SEQUENCE [LARGE SCALE GENOMIC DNA]</scope>
    <source>
        <tissue evidence="2">Muscle</tissue>
    </source>
</reference>
<feature type="compositionally biased region" description="Gly residues" evidence="1">
    <location>
        <begin position="100"/>
        <end position="109"/>
    </location>
</feature>
<organism evidence="2 3">
    <name type="scientific">Liparis tanakae</name>
    <name type="common">Tanaka's snailfish</name>
    <dbReference type="NCBI Taxonomy" id="230148"/>
    <lineage>
        <taxon>Eukaryota</taxon>
        <taxon>Metazoa</taxon>
        <taxon>Chordata</taxon>
        <taxon>Craniata</taxon>
        <taxon>Vertebrata</taxon>
        <taxon>Euteleostomi</taxon>
        <taxon>Actinopterygii</taxon>
        <taxon>Neopterygii</taxon>
        <taxon>Teleostei</taxon>
        <taxon>Neoteleostei</taxon>
        <taxon>Acanthomorphata</taxon>
        <taxon>Eupercaria</taxon>
        <taxon>Perciformes</taxon>
        <taxon>Cottioidei</taxon>
        <taxon>Cottales</taxon>
        <taxon>Liparidae</taxon>
        <taxon>Liparis</taxon>
    </lineage>
</organism>